<gene>
    <name evidence="9" type="ORF">SODALDRAFT_326723</name>
</gene>
<evidence type="ECO:0000256" key="3">
    <source>
        <dbReference type="ARBA" id="ARBA00022692"/>
    </source>
</evidence>
<dbReference type="GeneID" id="39578721"/>
<protein>
    <recommendedName>
        <fullName evidence="6">Protein YIP</fullName>
    </recommendedName>
</protein>
<accession>A0A3N2Q700</accession>
<dbReference type="InterPro" id="IPR006977">
    <property type="entry name" value="Yip1_dom"/>
</dbReference>
<feature type="transmembrane region" description="Helical" evidence="6">
    <location>
        <begin position="293"/>
        <end position="311"/>
    </location>
</feature>
<dbReference type="PANTHER" id="PTHR21236:SF2">
    <property type="entry name" value="PROTEIN YIPF"/>
    <property type="match status" value="1"/>
</dbReference>
<keyword evidence="10" id="KW-1185">Reference proteome</keyword>
<reference evidence="9 10" key="1">
    <citation type="journal article" date="2018" name="Mol. Ecol.">
        <title>The obligate alkalophilic soda-lake fungus Sodiomyces alkalinus has shifted to a protein diet.</title>
        <authorList>
            <person name="Grum-Grzhimaylo A.A."/>
            <person name="Falkoski D.L."/>
            <person name="van den Heuvel J."/>
            <person name="Valero-Jimenez C.A."/>
            <person name="Min B."/>
            <person name="Choi I.G."/>
            <person name="Lipzen A."/>
            <person name="Daum C.G."/>
            <person name="Aanen D.K."/>
            <person name="Tsang A."/>
            <person name="Henrissat B."/>
            <person name="Bilanenko E.N."/>
            <person name="de Vries R.P."/>
            <person name="van Kan J.A.L."/>
            <person name="Grigoriev I.V."/>
            <person name="Debets A.J.M."/>
        </authorList>
    </citation>
    <scope>NUCLEOTIDE SEQUENCE [LARGE SCALE GENOMIC DNA]</scope>
    <source>
        <strain evidence="9 10">F11</strain>
    </source>
</reference>
<evidence type="ECO:0000256" key="7">
    <source>
        <dbReference type="SAM" id="MobiDB-lite"/>
    </source>
</evidence>
<dbReference type="STRING" id="1314773.A0A3N2Q700"/>
<feature type="region of interest" description="Disordered" evidence="7">
    <location>
        <begin position="1"/>
        <end position="60"/>
    </location>
</feature>
<evidence type="ECO:0000256" key="5">
    <source>
        <dbReference type="ARBA" id="ARBA00023136"/>
    </source>
</evidence>
<sequence length="326" mass="33685">MSNYYNPQQTSYGAPPPPTGAQNLQFFPSSYSAGVSGPATPQQPYGFAPQTGGQYGAGPSGFNSGFGSGPGVSGRMGEQGGLRTGWLAAFSTEGYEGEPPLLEELGVNFTHIRAKTLAVLNPFRRIDQHVMDDSDLAGPILFFLLFGTFLLFSGQVHFGYIYGLALLGSISLHIILSLMTPSGPDPDDSHHPAGPQYDSSTAAYPGSGPTGVSAAGGPGGRPGHFSSTLTFARSSSVLGYCLLPLVATSLVGVVMPMDTPLGIVLTAAAILWSTYSASGMFCAVGRMRSMRALVAYPLALFYVGFGIMGIFSSRGGGASLAAGLKA</sequence>
<feature type="domain" description="Yip1" evidence="8">
    <location>
        <begin position="119"/>
        <end position="307"/>
    </location>
</feature>
<feature type="compositionally biased region" description="Polar residues" evidence="7">
    <location>
        <begin position="1"/>
        <end position="12"/>
    </location>
</feature>
<keyword evidence="3 6" id="KW-0812">Transmembrane</keyword>
<name>A0A3N2Q700_SODAK</name>
<organism evidence="9 10">
    <name type="scientific">Sodiomyces alkalinus (strain CBS 110278 / VKM F-3762 / F11)</name>
    <name type="common">Alkaliphilic filamentous fungus</name>
    <dbReference type="NCBI Taxonomy" id="1314773"/>
    <lineage>
        <taxon>Eukaryota</taxon>
        <taxon>Fungi</taxon>
        <taxon>Dikarya</taxon>
        <taxon>Ascomycota</taxon>
        <taxon>Pezizomycotina</taxon>
        <taxon>Sordariomycetes</taxon>
        <taxon>Hypocreomycetidae</taxon>
        <taxon>Glomerellales</taxon>
        <taxon>Plectosphaerellaceae</taxon>
        <taxon>Sodiomyces</taxon>
    </lineage>
</organism>
<dbReference type="PANTHER" id="PTHR21236">
    <property type="entry name" value="GOLGI MEMBRANE PROTEIN YIP1"/>
    <property type="match status" value="1"/>
</dbReference>
<dbReference type="InterPro" id="IPR045231">
    <property type="entry name" value="Yip1/4-like"/>
</dbReference>
<dbReference type="GO" id="GO:0000139">
    <property type="term" value="C:Golgi membrane"/>
    <property type="evidence" value="ECO:0007669"/>
    <property type="project" value="UniProtKB-SubCell"/>
</dbReference>
<feature type="transmembrane region" description="Helical" evidence="6">
    <location>
        <begin position="160"/>
        <end position="179"/>
    </location>
</feature>
<dbReference type="EMBL" id="ML119051">
    <property type="protein sequence ID" value="ROT42569.1"/>
    <property type="molecule type" value="Genomic_DNA"/>
</dbReference>
<dbReference type="GO" id="GO:0006888">
    <property type="term" value="P:endoplasmic reticulum to Golgi vesicle-mediated transport"/>
    <property type="evidence" value="ECO:0007669"/>
    <property type="project" value="InterPro"/>
</dbReference>
<feature type="transmembrane region" description="Helical" evidence="6">
    <location>
        <begin position="261"/>
        <end position="281"/>
    </location>
</feature>
<dbReference type="OrthoDB" id="440385at2759"/>
<evidence type="ECO:0000256" key="6">
    <source>
        <dbReference type="RuleBase" id="RU361264"/>
    </source>
</evidence>
<keyword evidence="4 6" id="KW-1133">Transmembrane helix</keyword>
<dbReference type="RefSeq" id="XP_028470375.1">
    <property type="nucleotide sequence ID" value="XM_028610243.1"/>
</dbReference>
<evidence type="ECO:0000256" key="1">
    <source>
        <dbReference type="ARBA" id="ARBA00004141"/>
    </source>
</evidence>
<dbReference type="GO" id="GO:0005802">
    <property type="term" value="C:trans-Golgi network"/>
    <property type="evidence" value="ECO:0007669"/>
    <property type="project" value="TreeGrafter"/>
</dbReference>
<keyword evidence="5 6" id="KW-0472">Membrane</keyword>
<evidence type="ECO:0000313" key="10">
    <source>
        <dbReference type="Proteomes" id="UP000272025"/>
    </source>
</evidence>
<dbReference type="AlphaFoldDB" id="A0A3N2Q700"/>
<comment type="subcellular location">
    <subcellularLocation>
        <location evidence="6">Golgi apparatus membrane</location>
        <topology evidence="6">Multi-pass membrane protein</topology>
    </subcellularLocation>
    <subcellularLocation>
        <location evidence="1">Membrane</location>
        <topology evidence="1">Multi-pass membrane protein</topology>
    </subcellularLocation>
</comment>
<dbReference type="Pfam" id="PF04893">
    <property type="entry name" value="Yip1"/>
    <property type="match status" value="1"/>
</dbReference>
<dbReference type="GO" id="GO:0048280">
    <property type="term" value="P:vesicle fusion with Golgi apparatus"/>
    <property type="evidence" value="ECO:0007669"/>
    <property type="project" value="TreeGrafter"/>
</dbReference>
<feature type="transmembrane region" description="Helical" evidence="6">
    <location>
        <begin position="136"/>
        <end position="154"/>
    </location>
</feature>
<dbReference type="Proteomes" id="UP000272025">
    <property type="component" value="Unassembled WGS sequence"/>
</dbReference>
<proteinExistence type="inferred from homology"/>
<evidence type="ECO:0000256" key="2">
    <source>
        <dbReference type="ARBA" id="ARBA00010596"/>
    </source>
</evidence>
<evidence type="ECO:0000313" key="9">
    <source>
        <dbReference type="EMBL" id="ROT42569.1"/>
    </source>
</evidence>
<evidence type="ECO:0000256" key="4">
    <source>
        <dbReference type="ARBA" id="ARBA00022989"/>
    </source>
</evidence>
<comment type="similarity">
    <text evidence="2 6">Belongs to the YIP1 family.</text>
</comment>
<comment type="caution">
    <text evidence="6">Lacks conserved residue(s) required for the propagation of feature annotation.</text>
</comment>
<evidence type="ECO:0000259" key="8">
    <source>
        <dbReference type="Pfam" id="PF04893"/>
    </source>
</evidence>
<feature type="compositionally biased region" description="Polar residues" evidence="7">
    <location>
        <begin position="20"/>
        <end position="43"/>
    </location>
</feature>